<dbReference type="SUPFAM" id="SSF48452">
    <property type="entry name" value="TPR-like"/>
    <property type="match status" value="1"/>
</dbReference>
<feature type="domain" description="RagB/SusD" evidence="6">
    <location>
        <begin position="234"/>
        <end position="510"/>
    </location>
</feature>
<evidence type="ECO:0000256" key="4">
    <source>
        <dbReference type="ARBA" id="ARBA00023136"/>
    </source>
</evidence>
<dbReference type="EMBL" id="JMIH01000034">
    <property type="protein sequence ID" value="KEO71934.1"/>
    <property type="molecule type" value="Genomic_DNA"/>
</dbReference>
<dbReference type="InterPro" id="IPR033985">
    <property type="entry name" value="SusD-like_N"/>
</dbReference>
<sequence length="510" mass="58778">MITDTVADTQFSTAEGLDEALIGAYVPLRGFYGREPGMLMNLYGTDLFQEGQSYNSEWDTYGAGLNSSTVLSPSGDELVWEPFYKGINYVNTVISRAEDIPNLDQSLKVQKIAEAKFLRAHYYFVLVQHFGPLHLTLEETRKVELEAYRVPEAEVYEAIIADLTYAIEHLPSQQPQYGRPTQIAAVNHLAKVYLTIGNWEKAASLAIQVITSGRHRLLDQYKDVFDPFNQRHEEVIWAVQWGDNPEVNNPGNELQRYFAPRQWLLAGLIGDDMYHTGIARFWPTDYALTTLFGNDYRKEGLHIRNDTRYSVTFKEVWEYNDAPNLPQGKSIGDTAAWFTNDPIIQEVPDADVAKYPYRLVRIKDRNTVNSPTVQKHRYPYTRNNGRDYMYMRLAETYLIASEALMMQGKLDEAAFYFNEVRKRAAFPGMAIPLIRPEQLSIDEILDERGRELCGELHRWTDLKRTGKLIERVRKYNPYGGPNIQEHHLLRPIPQTQIDRTKNDFAQNPGY</sequence>
<dbReference type="Pfam" id="PF07980">
    <property type="entry name" value="SusD_RagB"/>
    <property type="match status" value="1"/>
</dbReference>
<dbReference type="Gene3D" id="1.25.40.390">
    <property type="match status" value="1"/>
</dbReference>
<evidence type="ECO:0000256" key="2">
    <source>
        <dbReference type="ARBA" id="ARBA00006275"/>
    </source>
</evidence>
<protein>
    <recommendedName>
        <fullName evidence="10">Carbohydrate-binding protein SusD</fullName>
    </recommendedName>
</protein>
<dbReference type="AlphaFoldDB" id="A0A074KSN4"/>
<keyword evidence="3" id="KW-0732">Signal</keyword>
<evidence type="ECO:0000256" key="3">
    <source>
        <dbReference type="ARBA" id="ARBA00022729"/>
    </source>
</evidence>
<dbReference type="InterPro" id="IPR012944">
    <property type="entry name" value="SusD_RagB_dom"/>
</dbReference>
<dbReference type="Pfam" id="PF14322">
    <property type="entry name" value="SusD-like_3"/>
    <property type="match status" value="1"/>
</dbReference>
<dbReference type="Proteomes" id="UP000027821">
    <property type="component" value="Unassembled WGS sequence"/>
</dbReference>
<dbReference type="STRING" id="1048983.EL17_20675"/>
<evidence type="ECO:0000259" key="6">
    <source>
        <dbReference type="Pfam" id="PF07980"/>
    </source>
</evidence>
<organism evidence="8 9">
    <name type="scientific">Anditalea andensis</name>
    <dbReference type="NCBI Taxonomy" id="1048983"/>
    <lineage>
        <taxon>Bacteria</taxon>
        <taxon>Pseudomonadati</taxon>
        <taxon>Bacteroidota</taxon>
        <taxon>Cytophagia</taxon>
        <taxon>Cytophagales</taxon>
        <taxon>Cytophagaceae</taxon>
        <taxon>Anditalea</taxon>
    </lineage>
</organism>
<name>A0A074KSN4_9BACT</name>
<keyword evidence="9" id="KW-1185">Reference proteome</keyword>
<gene>
    <name evidence="8" type="ORF">EL17_20675</name>
</gene>
<keyword evidence="4" id="KW-0472">Membrane</keyword>
<evidence type="ECO:0000259" key="7">
    <source>
        <dbReference type="Pfam" id="PF14322"/>
    </source>
</evidence>
<evidence type="ECO:0000313" key="9">
    <source>
        <dbReference type="Proteomes" id="UP000027821"/>
    </source>
</evidence>
<comment type="similarity">
    <text evidence="2">Belongs to the SusD family.</text>
</comment>
<feature type="domain" description="SusD-like N-terminal" evidence="7">
    <location>
        <begin position="74"/>
        <end position="194"/>
    </location>
</feature>
<comment type="subcellular location">
    <subcellularLocation>
        <location evidence="1">Cell outer membrane</location>
    </subcellularLocation>
</comment>
<evidence type="ECO:0000313" key="8">
    <source>
        <dbReference type="EMBL" id="KEO71934.1"/>
    </source>
</evidence>
<dbReference type="eggNOG" id="COG0436">
    <property type="taxonomic scope" value="Bacteria"/>
</dbReference>
<accession>A0A074KSN4</accession>
<evidence type="ECO:0008006" key="10">
    <source>
        <dbReference type="Google" id="ProtNLM"/>
    </source>
</evidence>
<proteinExistence type="inferred from homology"/>
<dbReference type="GO" id="GO:0009279">
    <property type="term" value="C:cell outer membrane"/>
    <property type="evidence" value="ECO:0007669"/>
    <property type="project" value="UniProtKB-SubCell"/>
</dbReference>
<evidence type="ECO:0000256" key="1">
    <source>
        <dbReference type="ARBA" id="ARBA00004442"/>
    </source>
</evidence>
<keyword evidence="5" id="KW-0998">Cell outer membrane</keyword>
<comment type="caution">
    <text evidence="8">The sequence shown here is derived from an EMBL/GenBank/DDBJ whole genome shotgun (WGS) entry which is preliminary data.</text>
</comment>
<reference evidence="8 9" key="1">
    <citation type="submission" date="2014-04" db="EMBL/GenBank/DDBJ databases">
        <title>Characterization and application of a salt tolerant electro-active bacterium.</title>
        <authorList>
            <person name="Yang L."/>
            <person name="Wei S."/>
            <person name="Tay Q.X.M."/>
        </authorList>
    </citation>
    <scope>NUCLEOTIDE SEQUENCE [LARGE SCALE GENOMIC DNA]</scope>
    <source>
        <strain evidence="8 9">LY1</strain>
    </source>
</reference>
<evidence type="ECO:0000256" key="5">
    <source>
        <dbReference type="ARBA" id="ARBA00023237"/>
    </source>
</evidence>
<dbReference type="InterPro" id="IPR011990">
    <property type="entry name" value="TPR-like_helical_dom_sf"/>
</dbReference>